<keyword evidence="1" id="KW-0472">Membrane</keyword>
<sequence>MNFFSPTGDLYSYVPKTPSDLSWAAPVVIGIVLIAIIIYVIYVYLQPRPASSLVGPVDLYSPGNAVIVDRPTTSSLLRGSYTLAFYVFINAVPDSGITSTPMLTCPGVWDLGYNAPQEQLIWRIGGTVALPNVPAQRWTQVVLTVEGRTVDMLVNGALIKTHTMNNVAAIAASSISIVPGNIYGRIAIVQTWPRRLPMCEVASNYASTSDSQGRPYFGPDFINVFNGMSAPNTFCPTGNCGTAPVAPPTMVWEFPYA</sequence>
<dbReference type="Gene3D" id="2.60.120.200">
    <property type="match status" value="1"/>
</dbReference>
<proteinExistence type="predicted"/>
<keyword evidence="1" id="KW-0812">Transmembrane</keyword>
<evidence type="ECO:0008006" key="3">
    <source>
        <dbReference type="Google" id="ProtNLM"/>
    </source>
</evidence>
<evidence type="ECO:0000313" key="2">
    <source>
        <dbReference type="EMBL" id="QHT24328.1"/>
    </source>
</evidence>
<dbReference type="SUPFAM" id="SSF49899">
    <property type="entry name" value="Concanavalin A-like lectins/glucanases"/>
    <property type="match status" value="1"/>
</dbReference>
<reference evidence="2" key="1">
    <citation type="journal article" date="2020" name="Nature">
        <title>Giant virus diversity and host interactions through global metagenomics.</title>
        <authorList>
            <person name="Schulz F."/>
            <person name="Roux S."/>
            <person name="Paez-Espino D."/>
            <person name="Jungbluth S."/>
            <person name="Walsh D.A."/>
            <person name="Denef V.J."/>
            <person name="McMahon K.D."/>
            <person name="Konstantinidis K.T."/>
            <person name="Eloe-Fadrosh E.A."/>
            <person name="Kyrpides N.C."/>
            <person name="Woyke T."/>
        </authorList>
    </citation>
    <scope>NUCLEOTIDE SEQUENCE</scope>
    <source>
        <strain evidence="2">GVMAG-M-3300023179-138</strain>
    </source>
</reference>
<keyword evidence="1" id="KW-1133">Transmembrane helix</keyword>
<organism evidence="2">
    <name type="scientific">viral metagenome</name>
    <dbReference type="NCBI Taxonomy" id="1070528"/>
    <lineage>
        <taxon>unclassified sequences</taxon>
        <taxon>metagenomes</taxon>
        <taxon>organismal metagenomes</taxon>
    </lineage>
</organism>
<protein>
    <recommendedName>
        <fullName evidence="3">Lectin/glucanase superfamily protein</fullName>
    </recommendedName>
</protein>
<accession>A0A6C0E6D3</accession>
<evidence type="ECO:0000256" key="1">
    <source>
        <dbReference type="SAM" id="Phobius"/>
    </source>
</evidence>
<name>A0A6C0E6D3_9ZZZZ</name>
<feature type="transmembrane region" description="Helical" evidence="1">
    <location>
        <begin position="23"/>
        <end position="45"/>
    </location>
</feature>
<dbReference type="Pfam" id="PF13385">
    <property type="entry name" value="Laminin_G_3"/>
    <property type="match status" value="1"/>
</dbReference>
<dbReference type="AlphaFoldDB" id="A0A6C0E6D3"/>
<dbReference type="EMBL" id="MN739743">
    <property type="protein sequence ID" value="QHT24328.1"/>
    <property type="molecule type" value="Genomic_DNA"/>
</dbReference>
<dbReference type="InterPro" id="IPR013320">
    <property type="entry name" value="ConA-like_dom_sf"/>
</dbReference>